<evidence type="ECO:0000313" key="7">
    <source>
        <dbReference type="EMBL" id="KAK7111100.1"/>
    </source>
</evidence>
<dbReference type="Gene3D" id="2.60.40.4060">
    <property type="entry name" value="Reeler domain"/>
    <property type="match status" value="1"/>
</dbReference>
<comment type="cofactor">
    <cofactor evidence="1">
        <name>heme b</name>
        <dbReference type="ChEBI" id="CHEBI:60344"/>
    </cofactor>
</comment>
<dbReference type="InterPro" id="IPR051237">
    <property type="entry name" value="Ferric-chelate_Red/DefProt"/>
</dbReference>
<dbReference type="PANTHER" id="PTHR45828:SF33">
    <property type="entry name" value="DOMON DOMAIN-CONTAINING PROTEIN"/>
    <property type="match status" value="1"/>
</dbReference>
<dbReference type="PANTHER" id="PTHR45828">
    <property type="entry name" value="CYTOCHROME B561/FERRIC REDUCTASE TRANSMEMBRANE"/>
    <property type="match status" value="1"/>
</dbReference>
<keyword evidence="8" id="KW-1185">Reference proteome</keyword>
<accession>A0AAN9BWW1</accession>
<dbReference type="InterPro" id="IPR002861">
    <property type="entry name" value="Reeler_dom"/>
</dbReference>
<gene>
    <name evidence="7" type="ORF">V1264_014873</name>
</gene>
<comment type="subcellular location">
    <subcellularLocation>
        <location evidence="2">Membrane</location>
        <topology evidence="2">Multi-pass membrane protein</topology>
    </subcellularLocation>
</comment>
<evidence type="ECO:0000259" key="6">
    <source>
        <dbReference type="PROSITE" id="PS51019"/>
    </source>
</evidence>
<evidence type="ECO:0000256" key="4">
    <source>
        <dbReference type="SAM" id="Phobius"/>
    </source>
</evidence>
<keyword evidence="3" id="KW-0408">Iron</keyword>
<dbReference type="Pfam" id="PF03351">
    <property type="entry name" value="DOMON"/>
    <property type="match status" value="1"/>
</dbReference>
<feature type="transmembrane region" description="Helical" evidence="4">
    <location>
        <begin position="370"/>
        <end position="390"/>
    </location>
</feature>
<keyword evidence="4" id="KW-0472">Membrane</keyword>
<dbReference type="Pfam" id="PF02014">
    <property type="entry name" value="Reeler"/>
    <property type="match status" value="1"/>
</dbReference>
<keyword evidence="4" id="KW-1133">Transmembrane helix</keyword>
<dbReference type="CDD" id="cd08544">
    <property type="entry name" value="Reeler"/>
    <property type="match status" value="1"/>
</dbReference>
<protein>
    <recommendedName>
        <fullName evidence="6">Reelin domain-containing protein</fullName>
    </recommendedName>
</protein>
<evidence type="ECO:0000256" key="3">
    <source>
        <dbReference type="ARBA" id="ARBA00023004"/>
    </source>
</evidence>
<dbReference type="AlphaFoldDB" id="A0AAN9BWW1"/>
<evidence type="ECO:0000256" key="2">
    <source>
        <dbReference type="ARBA" id="ARBA00004141"/>
    </source>
</evidence>
<dbReference type="InterPro" id="IPR042307">
    <property type="entry name" value="Reeler_sf"/>
</dbReference>
<evidence type="ECO:0000256" key="5">
    <source>
        <dbReference type="SAM" id="SignalP"/>
    </source>
</evidence>
<reference evidence="7 8" key="1">
    <citation type="submission" date="2024-02" db="EMBL/GenBank/DDBJ databases">
        <title>Chromosome-scale genome assembly of the rough periwinkle Littorina saxatilis.</title>
        <authorList>
            <person name="De Jode A."/>
            <person name="Faria R."/>
            <person name="Formenti G."/>
            <person name="Sims Y."/>
            <person name="Smith T.P."/>
            <person name="Tracey A."/>
            <person name="Wood J.M.D."/>
            <person name="Zagrodzka Z.B."/>
            <person name="Johannesson K."/>
            <person name="Butlin R.K."/>
            <person name="Leder E.H."/>
        </authorList>
    </citation>
    <scope>NUCLEOTIDE SEQUENCE [LARGE SCALE GENOMIC DNA]</scope>
    <source>
        <strain evidence="7">Snail1</strain>
        <tissue evidence="7">Muscle</tissue>
    </source>
</reference>
<dbReference type="Proteomes" id="UP001374579">
    <property type="component" value="Unassembled WGS sequence"/>
</dbReference>
<feature type="domain" description="Reelin" evidence="6">
    <location>
        <begin position="6"/>
        <end position="186"/>
    </location>
</feature>
<evidence type="ECO:0000256" key="1">
    <source>
        <dbReference type="ARBA" id="ARBA00001970"/>
    </source>
</evidence>
<dbReference type="InterPro" id="IPR005018">
    <property type="entry name" value="DOMON_domain"/>
</dbReference>
<proteinExistence type="predicted"/>
<keyword evidence="5" id="KW-0732">Signal</keyword>
<feature type="signal peptide" evidence="5">
    <location>
        <begin position="1"/>
        <end position="21"/>
    </location>
</feature>
<name>A0AAN9BWW1_9CAEN</name>
<evidence type="ECO:0000313" key="8">
    <source>
        <dbReference type="Proteomes" id="UP001374579"/>
    </source>
</evidence>
<keyword evidence="4" id="KW-0812">Transmembrane</keyword>
<sequence length="393" mass="42611">MYNFSLVLVALLGFALNSGMCYPSGPPASTCMTLFPKHGVERQTGQSPYLLTLSQETYAPGQNITVEVEGNGNSIFVGFQVTAHRVESSGNTEEFIGMFTPSNASRSQVISCLGQPGKMWAHKDNSNKTKMTATWTAPNSNLGDLEFFLTVVQHKLMFWHRIPKSLQAAGGAVVAPEHMVPKVTVPTSLSPMWTACGESKGCWLVPESGKSSCNGTDCQAAISYKKQGNLFEVEMAVKGQDNYISVGFSGDKMMGDDQTVSCTANMGHESVQVGYNPDKYNDRQFTMGISNLTVGQVNGQAYCRFTCEASLTIVTETGGSKTFNLNNEFYLFLAWGHVHDGTDVIGKHRDAPAISSKMIDLKVIVPTSTASRTAICNIVSLLFVALSLLLKTW</sequence>
<dbReference type="PROSITE" id="PS51019">
    <property type="entry name" value="REELIN"/>
    <property type="match status" value="1"/>
</dbReference>
<dbReference type="SMART" id="SM00664">
    <property type="entry name" value="DoH"/>
    <property type="match status" value="1"/>
</dbReference>
<comment type="caution">
    <text evidence="7">The sequence shown here is derived from an EMBL/GenBank/DDBJ whole genome shotgun (WGS) entry which is preliminary data.</text>
</comment>
<organism evidence="7 8">
    <name type="scientific">Littorina saxatilis</name>
    <dbReference type="NCBI Taxonomy" id="31220"/>
    <lineage>
        <taxon>Eukaryota</taxon>
        <taxon>Metazoa</taxon>
        <taxon>Spiralia</taxon>
        <taxon>Lophotrochozoa</taxon>
        <taxon>Mollusca</taxon>
        <taxon>Gastropoda</taxon>
        <taxon>Caenogastropoda</taxon>
        <taxon>Littorinimorpha</taxon>
        <taxon>Littorinoidea</taxon>
        <taxon>Littorinidae</taxon>
        <taxon>Littorina</taxon>
    </lineage>
</organism>
<dbReference type="EMBL" id="JBAMIC010000003">
    <property type="protein sequence ID" value="KAK7111100.1"/>
    <property type="molecule type" value="Genomic_DNA"/>
</dbReference>
<feature type="chain" id="PRO_5043030234" description="Reelin domain-containing protein" evidence="5">
    <location>
        <begin position="22"/>
        <end position="393"/>
    </location>
</feature>
<dbReference type="GO" id="GO:0016020">
    <property type="term" value="C:membrane"/>
    <property type="evidence" value="ECO:0007669"/>
    <property type="project" value="UniProtKB-SubCell"/>
</dbReference>